<keyword evidence="3" id="KW-1185">Reference proteome</keyword>
<protein>
    <submittedName>
        <fullName evidence="2">Uncharacterized protein</fullName>
    </submittedName>
</protein>
<evidence type="ECO:0000256" key="1">
    <source>
        <dbReference type="SAM" id="MobiDB-lite"/>
    </source>
</evidence>
<comment type="caution">
    <text evidence="2">The sequence shown here is derived from an EMBL/GenBank/DDBJ whole genome shotgun (WGS) entry which is preliminary data.</text>
</comment>
<dbReference type="EMBL" id="RRYP01006328">
    <property type="protein sequence ID" value="TNV81290.1"/>
    <property type="molecule type" value="Genomic_DNA"/>
</dbReference>
<dbReference type="Proteomes" id="UP000785679">
    <property type="component" value="Unassembled WGS sequence"/>
</dbReference>
<sequence>MFKRALSKHDKTSCSGGSGDEIIQGQRGGACGLKNPLDVIQSALVGKFLNLTQEEVHGKKAWQSIILQS</sequence>
<evidence type="ECO:0000313" key="2">
    <source>
        <dbReference type="EMBL" id="TNV81290.1"/>
    </source>
</evidence>
<gene>
    <name evidence="2" type="ORF">FGO68_gene15807</name>
</gene>
<organism evidence="2 3">
    <name type="scientific">Halteria grandinella</name>
    <dbReference type="NCBI Taxonomy" id="5974"/>
    <lineage>
        <taxon>Eukaryota</taxon>
        <taxon>Sar</taxon>
        <taxon>Alveolata</taxon>
        <taxon>Ciliophora</taxon>
        <taxon>Intramacronucleata</taxon>
        <taxon>Spirotrichea</taxon>
        <taxon>Stichotrichia</taxon>
        <taxon>Sporadotrichida</taxon>
        <taxon>Halteriidae</taxon>
        <taxon>Halteria</taxon>
    </lineage>
</organism>
<reference evidence="2" key="1">
    <citation type="submission" date="2019-06" db="EMBL/GenBank/DDBJ databases">
        <authorList>
            <person name="Zheng W."/>
        </authorList>
    </citation>
    <scope>NUCLEOTIDE SEQUENCE</scope>
    <source>
        <strain evidence="2">QDHG01</strain>
    </source>
</reference>
<evidence type="ECO:0000313" key="3">
    <source>
        <dbReference type="Proteomes" id="UP000785679"/>
    </source>
</evidence>
<accession>A0A8J8T4A7</accession>
<dbReference type="AlphaFoldDB" id="A0A8J8T4A7"/>
<feature type="region of interest" description="Disordered" evidence="1">
    <location>
        <begin position="1"/>
        <end position="20"/>
    </location>
</feature>
<name>A0A8J8T4A7_HALGN</name>
<proteinExistence type="predicted"/>